<dbReference type="GO" id="GO:0005634">
    <property type="term" value="C:nucleus"/>
    <property type="evidence" value="ECO:0007669"/>
    <property type="project" value="UniProtKB-SubCell"/>
</dbReference>
<protein>
    <recommendedName>
        <fullName evidence="3">Pro-apoptotic serine protease NMA111</fullName>
    </recommendedName>
    <alternativeName>
        <fullName evidence="4">Pro-apoptotic serine protease nma111</fullName>
    </alternativeName>
</protein>
<comment type="subcellular location">
    <subcellularLocation>
        <location evidence="2">Nucleus</location>
    </subcellularLocation>
</comment>
<evidence type="ECO:0000256" key="2">
    <source>
        <dbReference type="ARBA" id="ARBA00004123"/>
    </source>
</evidence>
<evidence type="ECO:0000256" key="3">
    <source>
        <dbReference type="ARBA" id="ARBA00020338"/>
    </source>
</evidence>
<dbReference type="SUPFAM" id="SSF50156">
    <property type="entry name" value="PDZ domain-like"/>
    <property type="match status" value="3"/>
</dbReference>
<dbReference type="PROSITE" id="PS50106">
    <property type="entry name" value="PDZ"/>
    <property type="match status" value="1"/>
</dbReference>
<reference evidence="7" key="1">
    <citation type="submission" date="2021-01" db="EMBL/GenBank/DDBJ databases">
        <authorList>
            <person name="Corre E."/>
            <person name="Pelletier E."/>
            <person name="Niang G."/>
            <person name="Scheremetjew M."/>
            <person name="Finn R."/>
            <person name="Kale V."/>
            <person name="Holt S."/>
            <person name="Cochrane G."/>
            <person name="Meng A."/>
            <person name="Brown T."/>
            <person name="Cohen L."/>
        </authorList>
    </citation>
    <scope>NUCLEOTIDE SEQUENCE</scope>
    <source>
        <strain evidence="7">GSBS06</strain>
    </source>
</reference>
<dbReference type="Gene3D" id="2.40.10.120">
    <property type="match status" value="2"/>
</dbReference>
<dbReference type="AlphaFoldDB" id="A0A7S3LKQ9"/>
<dbReference type="Pfam" id="PF12812">
    <property type="entry name" value="PDZ_1"/>
    <property type="match status" value="1"/>
</dbReference>
<proteinExistence type="predicted"/>
<organism evidence="7">
    <name type="scientific">Aplanochytrium stocchinoi</name>
    <dbReference type="NCBI Taxonomy" id="215587"/>
    <lineage>
        <taxon>Eukaryota</taxon>
        <taxon>Sar</taxon>
        <taxon>Stramenopiles</taxon>
        <taxon>Bigyra</taxon>
        <taxon>Labyrinthulomycetes</taxon>
        <taxon>Thraustochytrida</taxon>
        <taxon>Thraustochytriidae</taxon>
        <taxon>Aplanochytrium</taxon>
    </lineage>
</organism>
<dbReference type="Pfam" id="PF13365">
    <property type="entry name" value="Trypsin_2"/>
    <property type="match status" value="1"/>
</dbReference>
<dbReference type="InterPro" id="IPR025926">
    <property type="entry name" value="PDZ-like_dom"/>
</dbReference>
<dbReference type="EMBL" id="HBIN01006478">
    <property type="protein sequence ID" value="CAE0434439.1"/>
    <property type="molecule type" value="Transcribed_RNA"/>
</dbReference>
<dbReference type="InterPro" id="IPR001478">
    <property type="entry name" value="PDZ"/>
</dbReference>
<gene>
    <name evidence="7" type="ORF">ASTO00021_LOCUS4737</name>
</gene>
<evidence type="ECO:0000256" key="4">
    <source>
        <dbReference type="ARBA" id="ARBA00021524"/>
    </source>
</evidence>
<dbReference type="InterPro" id="IPR036034">
    <property type="entry name" value="PDZ_sf"/>
</dbReference>
<dbReference type="SUPFAM" id="SSF50494">
    <property type="entry name" value="Trypsin-like serine proteases"/>
    <property type="match status" value="2"/>
</dbReference>
<dbReference type="Gene3D" id="2.30.42.10">
    <property type="match status" value="3"/>
</dbReference>
<keyword evidence="5" id="KW-0539">Nucleus</keyword>
<evidence type="ECO:0000313" key="7">
    <source>
        <dbReference type="EMBL" id="CAE0434439.1"/>
    </source>
</evidence>
<accession>A0A7S3LKQ9</accession>
<evidence type="ECO:0000259" key="6">
    <source>
        <dbReference type="PROSITE" id="PS50106"/>
    </source>
</evidence>
<feature type="domain" description="PDZ" evidence="6">
    <location>
        <begin position="229"/>
        <end position="293"/>
    </location>
</feature>
<evidence type="ECO:0000256" key="5">
    <source>
        <dbReference type="ARBA" id="ARBA00023242"/>
    </source>
</evidence>
<dbReference type="GO" id="GO:0008233">
    <property type="term" value="F:peptidase activity"/>
    <property type="evidence" value="ECO:0007669"/>
    <property type="project" value="UniProtKB-KW"/>
</dbReference>
<dbReference type="Pfam" id="PF17820">
    <property type="entry name" value="PDZ_6"/>
    <property type="match status" value="1"/>
</dbReference>
<name>A0A7S3LKQ9_9STRA</name>
<dbReference type="InterPro" id="IPR041489">
    <property type="entry name" value="PDZ_6"/>
</dbReference>
<evidence type="ECO:0000256" key="1">
    <source>
        <dbReference type="ARBA" id="ARBA00002558"/>
    </source>
</evidence>
<dbReference type="InterPro" id="IPR009003">
    <property type="entry name" value="Peptidase_S1_PA"/>
</dbReference>
<dbReference type="GO" id="GO:0006508">
    <property type="term" value="P:proteolysis"/>
    <property type="evidence" value="ECO:0007669"/>
    <property type="project" value="UniProtKB-KW"/>
</dbReference>
<sequence>MSSPAKRNSKGGKSWTNTIERCLPAIVELRVDYVRTFDGQRATNGVGTGFVVDKARGIILTNRHIVTLGPITANAVFTNKKRIPVIPIYRDPIHDFGFFQYDPKEVDYKELTEIKLAPEEAKVGLEFRMIGSGESEQNSIIPGTLARLDREAPRYQDYMDFNTFYFAAVSMAKSGSSGSPILANSGNAIALNCGGSNGAASFFLPLERIVYALECIQSGKKVHRGTILSIFTHKDFDDVRALGLSEENEKRIRNFYPEATGMLVMRELVPGGPAERAGLRPGDALLSIQGKYLHHMLSLQEWLDTTKQTSIKFKVSRGGKELEFAVELEDMDNVTPSEYLELGNAVLNPVGFISALRRNIPVGGVLVSDPGYTFRHAAIPAGAIIVSVDGHKTPNLDEFENIICQYPDKAEVLVQYFLDKNNILSSVVTLDRVWFPMRRAVRNDKTGFWDFADSTKAPSTQSLNEIQEGDIDLSSITSDNVVDSLVTVEFRAPYTISGNMFSKTSGVGVIVNIARGLVVVPRRVVFSHLGDVEISISSLLKVPAETVFMHPIYNLAIIQFNPARLIGKGVKVAQARVPVDPKLKPGDACMFLGLTAKEEKLIQKCNVTSKESPYFGKSNPPRYVQTNQEFLVFDQTVSLYSSNGGIFFDNNGKVGAFWFVVDSPQQRGTEPDFRAIPAHIVYDCVKWLEKKVPGKSARDFAKIPVRSLTASLGSVSLGRYRTAIGISDAWVKKFATVDIDQTHQILTIKRVMADSKPAKVLEQGDFVLSIDNNPVVTFEQFENAVHEKDKVTVTVLRNREEKSFEVETEPLMGFSIDRVVFFGGLILHPTFDAVKNLGYIPKEITDGGVYLTGLKAGSPAARGRLNANGWLTKVKNVPTPDLDTFLEEIQKLKNREYVNIELHKLNGASEVLSIQNDFHYFGAAQLVRSKDGHWEYEALM</sequence>
<dbReference type="PANTHER" id="PTHR46366:SF1">
    <property type="entry name" value="PDZ DOMAIN-CONTAINING PROTEIN C1685.05"/>
    <property type="match status" value="1"/>
</dbReference>
<dbReference type="PANTHER" id="PTHR46366">
    <property type="entry name" value="PRO-APOPTOTIC SERINE PROTEASE NMA111"/>
    <property type="match status" value="1"/>
</dbReference>
<dbReference type="SMART" id="SM00228">
    <property type="entry name" value="PDZ"/>
    <property type="match status" value="3"/>
</dbReference>
<comment type="function">
    <text evidence="1">Nuclear serine protease which mediates apoptosis.</text>
</comment>